<evidence type="ECO:0000313" key="3">
    <source>
        <dbReference type="Proteomes" id="UP000093199"/>
    </source>
</evidence>
<proteinExistence type="predicted"/>
<evidence type="ECO:0008006" key="4">
    <source>
        <dbReference type="Google" id="ProtNLM"/>
    </source>
</evidence>
<dbReference type="AlphaFoldDB" id="A0A1C0YII1"/>
<name>A0A1C0YII1_9BACL</name>
<reference evidence="2 3" key="1">
    <citation type="submission" date="2016-07" db="EMBL/GenBank/DDBJ databases">
        <title>Caryophanon tenue genome sequencing.</title>
        <authorList>
            <person name="Verma A."/>
            <person name="Pal Y."/>
            <person name="Krishnamurthi S."/>
        </authorList>
    </citation>
    <scope>NUCLEOTIDE SEQUENCE [LARGE SCALE GENOMIC DNA]</scope>
    <source>
        <strain evidence="2 3">DSM 14152</strain>
    </source>
</reference>
<keyword evidence="1" id="KW-0175">Coiled coil</keyword>
<organism evidence="2 3">
    <name type="scientific">Caryophanon tenue</name>
    <dbReference type="NCBI Taxonomy" id="33978"/>
    <lineage>
        <taxon>Bacteria</taxon>
        <taxon>Bacillati</taxon>
        <taxon>Bacillota</taxon>
        <taxon>Bacilli</taxon>
        <taxon>Bacillales</taxon>
        <taxon>Caryophanaceae</taxon>
        <taxon>Caryophanon</taxon>
    </lineage>
</organism>
<protein>
    <recommendedName>
        <fullName evidence="4">Malate synthase</fullName>
    </recommendedName>
</protein>
<accession>A0A1C0YII1</accession>
<evidence type="ECO:0000256" key="1">
    <source>
        <dbReference type="SAM" id="Coils"/>
    </source>
</evidence>
<dbReference type="EMBL" id="MASJ01000007">
    <property type="protein sequence ID" value="OCS86951.1"/>
    <property type="molecule type" value="Genomic_DNA"/>
</dbReference>
<evidence type="ECO:0000313" key="2">
    <source>
        <dbReference type="EMBL" id="OCS86951.1"/>
    </source>
</evidence>
<comment type="caution">
    <text evidence="2">The sequence shown here is derived from an EMBL/GenBank/DDBJ whole genome shotgun (WGS) entry which is preliminary data.</text>
</comment>
<feature type="coiled-coil region" evidence="1">
    <location>
        <begin position="61"/>
        <end position="95"/>
    </location>
</feature>
<dbReference type="OrthoDB" id="2068443at2"/>
<sequence>MDFIGKKVTHKTFGEGTVTKHEEDSLEVSFGTETKFFIFPDAFEKFLTLSDPTEAQQFHDLTVAKEQIMQAEQLKAQEEATLRRTKQERQVTKEKLLSTYKVHPKSQVVFRCDATEQKEIFTTWTMFAGTIKSGVHKGEPSKLIRLYPNSAVLLTALAHGRPEEERRIIGAYMVPANYIGKFATNGAIPANESYKLQLSTEASKQLLFWNYYTSDKGNGKATWNSGKHRYFDNEWMAQILADAEHFEETSEQKEQAAKFLAYFCKLNELHPPKSTKNQPQLTL</sequence>
<dbReference type="RefSeq" id="WP_066544199.1">
    <property type="nucleotide sequence ID" value="NZ_MASJ01000007.1"/>
</dbReference>
<keyword evidence="3" id="KW-1185">Reference proteome</keyword>
<dbReference type="Proteomes" id="UP000093199">
    <property type="component" value="Unassembled WGS sequence"/>
</dbReference>
<gene>
    <name evidence="2" type="ORF">A6M13_12180</name>
</gene>